<dbReference type="SUPFAM" id="SSF54862">
    <property type="entry name" value="4Fe-4S ferredoxins"/>
    <property type="match status" value="1"/>
</dbReference>
<feature type="transmembrane region" description="Helical" evidence="6">
    <location>
        <begin position="442"/>
        <end position="463"/>
    </location>
</feature>
<keyword evidence="6" id="KW-0812">Transmembrane</keyword>
<proteinExistence type="predicted"/>
<keyword evidence="2" id="KW-0479">Metal-binding</keyword>
<feature type="transmembrane region" description="Helical" evidence="6">
    <location>
        <begin position="621"/>
        <end position="640"/>
    </location>
</feature>
<dbReference type="InterPro" id="IPR036188">
    <property type="entry name" value="FAD/NAD-bd_sf"/>
</dbReference>
<evidence type="ECO:0000313" key="9">
    <source>
        <dbReference type="Proteomes" id="UP001243717"/>
    </source>
</evidence>
<dbReference type="Proteomes" id="UP001243717">
    <property type="component" value="Unassembled WGS sequence"/>
</dbReference>
<reference evidence="8 9" key="1">
    <citation type="submission" date="2023-04" db="EMBL/GenBank/DDBJ databases">
        <title>A novel bacteria isolated from coastal sediment.</title>
        <authorList>
            <person name="Liu X.-J."/>
            <person name="Du Z.-J."/>
        </authorList>
    </citation>
    <scope>NUCLEOTIDE SEQUENCE [LARGE SCALE GENOMIC DNA]</scope>
    <source>
        <strain evidence="8 9">SDUM461004</strain>
    </source>
</reference>
<evidence type="ECO:0000256" key="3">
    <source>
        <dbReference type="ARBA" id="ARBA00023002"/>
    </source>
</evidence>
<comment type="caution">
    <text evidence="8">The sequence shown here is derived from an EMBL/GenBank/DDBJ whole genome shotgun (WGS) entry which is preliminary data.</text>
</comment>
<keyword evidence="9" id="KW-1185">Reference proteome</keyword>
<gene>
    <name evidence="8" type="ORF">QEH59_04970</name>
</gene>
<evidence type="ECO:0000259" key="7">
    <source>
        <dbReference type="PROSITE" id="PS51379"/>
    </source>
</evidence>
<accession>A0ABU1AGE6</accession>
<evidence type="ECO:0000256" key="2">
    <source>
        <dbReference type="ARBA" id="ARBA00022723"/>
    </source>
</evidence>
<sequence>MQNIISRYTNWLHTRWPAGGVEKGPNVSEDGSTRLKGVRVVGDLTGVPLLKFSADTGAKAVLDLLKDSDFKPGAGSDAKIYDLVIVGAGVSGLSAAIEAKKAGLNYVLFEADESFSTIKNFPRKKPIYTYPSEMTPAGELRFESKVKEDLLLELDAQKKAHAIQTTRARVDHIEREGGVLQVKLAQGQQVRAQRVIVAIGRTGNYRKLNVPGESLDKVSNRLLDAGEYAKQRVMVVGGGDSALEAAIALAEADAVVTLSYRKKEFSRAKPDNVERIKELADQARLKLLMESQLQEINEDHVVLCREDSEDCKIENDYVFTLIGREPPLDFFRKSSIPVTGDWTPKVWLGLIAFMLLMAFLYHLKAYKTFLGIPGTNLWQIFASKQWFPFNIPILGGEGGLLHTFLNAARNDPGFTFALIYTTVIVVFGLRRMRRRKTPYVKLQTLTLMAIQVIPLFILPYLLFPYLYQHGVFTHGGLGEWFGMTFLSDGQGGDPNQFWRSFGFILAWPLFIYNIFTEAPIWGWIIFGFVQSFVIVPLIVWRWGKGAYCGWICSCGAMAETLGDQHRHKMPHGPKWNRLNMIGQWILALAFVLLILRIIGWMTPWEGFDTAIAGFIDKNELLSYKVLIDLWLAGAIGYGLYFHLSGRVWCRFACPLAALMHIYARFSQFRIFAEKKKCISCNVCTSVCHQGIDIMNFANKGLPMEDPECVRCSACVQSCPTGVLSFGRLSRSGGVVLDKLSASPIRMQELQDLTPVDQFLSNARKRGETF</sequence>
<feature type="domain" description="4Fe-4S ferredoxin-type" evidence="7">
    <location>
        <begin position="700"/>
        <end position="728"/>
    </location>
</feature>
<feature type="transmembrane region" description="Helical" evidence="6">
    <location>
        <begin position="413"/>
        <end position="430"/>
    </location>
</feature>
<dbReference type="Gene3D" id="3.50.50.60">
    <property type="entry name" value="FAD/NAD(P)-binding domain"/>
    <property type="match status" value="2"/>
</dbReference>
<dbReference type="EMBL" id="JARXIC010000006">
    <property type="protein sequence ID" value="MDQ8193762.1"/>
    <property type="molecule type" value="Genomic_DNA"/>
</dbReference>
<keyword evidence="6" id="KW-1133">Transmembrane helix</keyword>
<dbReference type="SUPFAM" id="SSF51905">
    <property type="entry name" value="FAD/NAD(P)-binding domain"/>
    <property type="match status" value="1"/>
</dbReference>
<dbReference type="InterPro" id="IPR017900">
    <property type="entry name" value="4Fe4S_Fe_S_CS"/>
</dbReference>
<feature type="domain" description="4Fe-4S ferredoxin-type" evidence="7">
    <location>
        <begin position="668"/>
        <end position="699"/>
    </location>
</feature>
<dbReference type="InterPro" id="IPR017896">
    <property type="entry name" value="4Fe4S_Fe-S-bd"/>
</dbReference>
<protein>
    <submittedName>
        <fullName evidence="8">NAD(P)-binding domain-containing protein</fullName>
    </submittedName>
</protein>
<feature type="transmembrane region" description="Helical" evidence="6">
    <location>
        <begin position="498"/>
        <end position="515"/>
    </location>
</feature>
<keyword evidence="3" id="KW-0560">Oxidoreductase</keyword>
<evidence type="ECO:0000256" key="4">
    <source>
        <dbReference type="ARBA" id="ARBA00023004"/>
    </source>
</evidence>
<keyword evidence="1" id="KW-0285">Flavoprotein</keyword>
<dbReference type="Gene3D" id="3.30.70.20">
    <property type="match status" value="1"/>
</dbReference>
<keyword evidence="6" id="KW-0472">Membrane</keyword>
<feature type="transmembrane region" description="Helical" evidence="6">
    <location>
        <begin position="578"/>
        <end position="601"/>
    </location>
</feature>
<dbReference type="Pfam" id="PF12801">
    <property type="entry name" value="Fer4_5"/>
    <property type="match status" value="2"/>
</dbReference>
<organism evidence="8 9">
    <name type="scientific">Thalassobacterium sedimentorum</name>
    <dbReference type="NCBI Taxonomy" id="3041258"/>
    <lineage>
        <taxon>Bacteria</taxon>
        <taxon>Pseudomonadati</taxon>
        <taxon>Verrucomicrobiota</taxon>
        <taxon>Opitutia</taxon>
        <taxon>Puniceicoccales</taxon>
        <taxon>Coraliomargaritaceae</taxon>
        <taxon>Thalassobacterium</taxon>
    </lineage>
</organism>
<dbReference type="Pfam" id="PF13237">
    <property type="entry name" value="Fer4_10"/>
    <property type="match status" value="1"/>
</dbReference>
<dbReference type="Pfam" id="PF13738">
    <property type="entry name" value="Pyr_redox_3"/>
    <property type="match status" value="1"/>
</dbReference>
<dbReference type="InterPro" id="IPR050097">
    <property type="entry name" value="Ferredoxin-NADP_redctase_2"/>
</dbReference>
<feature type="transmembrane region" description="Helical" evidence="6">
    <location>
        <begin position="521"/>
        <end position="540"/>
    </location>
</feature>
<dbReference type="PRINTS" id="PR00469">
    <property type="entry name" value="PNDRDTASEII"/>
</dbReference>
<keyword evidence="4" id="KW-0408">Iron</keyword>
<evidence type="ECO:0000256" key="6">
    <source>
        <dbReference type="SAM" id="Phobius"/>
    </source>
</evidence>
<evidence type="ECO:0000256" key="1">
    <source>
        <dbReference type="ARBA" id="ARBA00022630"/>
    </source>
</evidence>
<dbReference type="RefSeq" id="WP_308984249.1">
    <property type="nucleotide sequence ID" value="NZ_JARXIC010000006.1"/>
</dbReference>
<name>A0ABU1AGE6_9BACT</name>
<feature type="transmembrane region" description="Helical" evidence="6">
    <location>
        <begin position="346"/>
        <end position="366"/>
    </location>
</feature>
<evidence type="ECO:0000313" key="8">
    <source>
        <dbReference type="EMBL" id="MDQ8193762.1"/>
    </source>
</evidence>
<dbReference type="PANTHER" id="PTHR48105">
    <property type="entry name" value="THIOREDOXIN REDUCTASE 1-RELATED-RELATED"/>
    <property type="match status" value="1"/>
</dbReference>
<evidence type="ECO:0000256" key="5">
    <source>
        <dbReference type="ARBA" id="ARBA00023014"/>
    </source>
</evidence>
<keyword evidence="5" id="KW-0411">Iron-sulfur</keyword>
<dbReference type="PROSITE" id="PS51379">
    <property type="entry name" value="4FE4S_FER_2"/>
    <property type="match status" value="2"/>
</dbReference>
<dbReference type="PRINTS" id="PR00368">
    <property type="entry name" value="FADPNR"/>
</dbReference>
<dbReference type="PROSITE" id="PS00198">
    <property type="entry name" value="4FE4S_FER_1"/>
    <property type="match status" value="1"/>
</dbReference>